<evidence type="ECO:0000313" key="2">
    <source>
        <dbReference type="EMBL" id="CAK0910983.1"/>
    </source>
</evidence>
<dbReference type="Proteomes" id="UP001189429">
    <property type="component" value="Unassembled WGS sequence"/>
</dbReference>
<dbReference type="EMBL" id="CAUYUJ010022503">
    <property type="protein sequence ID" value="CAK0910983.1"/>
    <property type="molecule type" value="Genomic_DNA"/>
</dbReference>
<gene>
    <name evidence="2" type="ORF">PCOR1329_LOCUS84994</name>
</gene>
<proteinExistence type="predicted"/>
<keyword evidence="3" id="KW-1185">Reference proteome</keyword>
<evidence type="ECO:0000313" key="3">
    <source>
        <dbReference type="Proteomes" id="UP001189429"/>
    </source>
</evidence>
<protein>
    <submittedName>
        <fullName evidence="2">Uncharacterized protein</fullName>
    </submittedName>
</protein>
<organism evidence="2 3">
    <name type="scientific">Prorocentrum cordatum</name>
    <dbReference type="NCBI Taxonomy" id="2364126"/>
    <lineage>
        <taxon>Eukaryota</taxon>
        <taxon>Sar</taxon>
        <taxon>Alveolata</taxon>
        <taxon>Dinophyceae</taxon>
        <taxon>Prorocentrales</taxon>
        <taxon>Prorocentraceae</taxon>
        <taxon>Prorocentrum</taxon>
    </lineage>
</organism>
<feature type="compositionally biased region" description="Basic residues" evidence="1">
    <location>
        <begin position="143"/>
        <end position="155"/>
    </location>
</feature>
<evidence type="ECO:0000256" key="1">
    <source>
        <dbReference type="SAM" id="MobiDB-lite"/>
    </source>
</evidence>
<sequence>MPEVEARPSPREVRVQYDGREYDWPDLVGSPDIAVLQENILHYLRVPLERQADAPPTVYSRAGPVLTAADVAQELRHECPRFCVYDCGGPCRRRFPPERLVVAGQSPPLSFPLTSVLLRRWMRCGGPAGRRGGGLGRAEPVRLRRPHRARRTRGL</sequence>
<reference evidence="2" key="1">
    <citation type="submission" date="2023-10" db="EMBL/GenBank/DDBJ databases">
        <authorList>
            <person name="Chen Y."/>
            <person name="Shah S."/>
            <person name="Dougan E. K."/>
            <person name="Thang M."/>
            <person name="Chan C."/>
        </authorList>
    </citation>
    <scope>NUCLEOTIDE SEQUENCE [LARGE SCALE GENOMIC DNA]</scope>
</reference>
<name>A0ABN9YDU5_9DINO</name>
<accession>A0ABN9YDU5</accession>
<feature type="region of interest" description="Disordered" evidence="1">
    <location>
        <begin position="129"/>
        <end position="155"/>
    </location>
</feature>
<comment type="caution">
    <text evidence="2">The sequence shown here is derived from an EMBL/GenBank/DDBJ whole genome shotgun (WGS) entry which is preliminary data.</text>
</comment>